<sequence>MNFRKHRRPHAAVEASSLSDILFFLLLFFLIISTLASPNAIKLLLPKASTGQTISHHAINVSISANLSYYIDKRMVSLETLEPELQRESKNYENPTVVLRVDKSVTVEELVKVVDIVNRLRIPLVIATDKSK</sequence>
<keyword evidence="6" id="KW-0472">Membrane</keyword>
<gene>
    <name evidence="8" type="ORF">SAMN05421780_101713</name>
</gene>
<dbReference type="Pfam" id="PF02472">
    <property type="entry name" value="ExbD"/>
    <property type="match status" value="1"/>
</dbReference>
<reference evidence="8 9" key="1">
    <citation type="submission" date="2016-10" db="EMBL/GenBank/DDBJ databases">
        <authorList>
            <person name="de Groot N.N."/>
        </authorList>
    </citation>
    <scope>NUCLEOTIDE SEQUENCE [LARGE SCALE GENOMIC DNA]</scope>
    <source>
        <strain evidence="8 9">DSM 6793</strain>
    </source>
</reference>
<evidence type="ECO:0000313" key="9">
    <source>
        <dbReference type="Proteomes" id="UP000199514"/>
    </source>
</evidence>
<dbReference type="GO" id="GO:0022857">
    <property type="term" value="F:transmembrane transporter activity"/>
    <property type="evidence" value="ECO:0007669"/>
    <property type="project" value="InterPro"/>
</dbReference>
<proteinExistence type="inferred from homology"/>
<dbReference type="Gene3D" id="3.30.420.270">
    <property type="match status" value="1"/>
</dbReference>
<dbReference type="Proteomes" id="UP000199514">
    <property type="component" value="Unassembled WGS sequence"/>
</dbReference>
<dbReference type="STRING" id="927664.SAMN05421780_101713"/>
<dbReference type="PANTHER" id="PTHR30558:SF7">
    <property type="entry name" value="TOL-PAL SYSTEM PROTEIN TOLR"/>
    <property type="match status" value="1"/>
</dbReference>
<evidence type="ECO:0000256" key="7">
    <source>
        <dbReference type="RuleBase" id="RU003879"/>
    </source>
</evidence>
<comment type="similarity">
    <text evidence="2 7">Belongs to the ExbD/TolR family.</text>
</comment>
<keyword evidence="9" id="KW-1185">Reference proteome</keyword>
<dbReference type="GO" id="GO:0005886">
    <property type="term" value="C:plasma membrane"/>
    <property type="evidence" value="ECO:0007669"/>
    <property type="project" value="UniProtKB-SubCell"/>
</dbReference>
<keyword evidence="3" id="KW-1003">Cell membrane</keyword>
<accession>A0A1I1EA76</accession>
<keyword evidence="7" id="KW-0813">Transport</keyword>
<dbReference type="AlphaFoldDB" id="A0A1I1EA76"/>
<dbReference type="EMBL" id="FOLE01000001">
    <property type="protein sequence ID" value="SFB84024.1"/>
    <property type="molecule type" value="Genomic_DNA"/>
</dbReference>
<evidence type="ECO:0000256" key="3">
    <source>
        <dbReference type="ARBA" id="ARBA00022475"/>
    </source>
</evidence>
<evidence type="ECO:0000256" key="2">
    <source>
        <dbReference type="ARBA" id="ARBA00005811"/>
    </source>
</evidence>
<dbReference type="InterPro" id="IPR003400">
    <property type="entry name" value="ExbD"/>
</dbReference>
<keyword evidence="5" id="KW-1133">Transmembrane helix</keyword>
<keyword evidence="4 7" id="KW-0812">Transmembrane</keyword>
<evidence type="ECO:0000313" key="8">
    <source>
        <dbReference type="EMBL" id="SFB84024.1"/>
    </source>
</evidence>
<evidence type="ECO:0000256" key="1">
    <source>
        <dbReference type="ARBA" id="ARBA00004162"/>
    </source>
</evidence>
<dbReference type="GO" id="GO:0015031">
    <property type="term" value="P:protein transport"/>
    <property type="evidence" value="ECO:0007669"/>
    <property type="project" value="UniProtKB-KW"/>
</dbReference>
<evidence type="ECO:0000256" key="6">
    <source>
        <dbReference type="ARBA" id="ARBA00023136"/>
    </source>
</evidence>
<evidence type="ECO:0000256" key="5">
    <source>
        <dbReference type="ARBA" id="ARBA00022989"/>
    </source>
</evidence>
<keyword evidence="7" id="KW-0653">Protein transport</keyword>
<dbReference type="RefSeq" id="WP_091507385.1">
    <property type="nucleotide sequence ID" value="NZ_FOLE01000001.1"/>
</dbReference>
<dbReference type="OrthoDB" id="1375727at2"/>
<comment type="subcellular location">
    <subcellularLocation>
        <location evidence="1">Cell membrane</location>
        <topology evidence="1">Single-pass membrane protein</topology>
    </subcellularLocation>
    <subcellularLocation>
        <location evidence="7">Cell membrane</location>
        <topology evidence="7">Single-pass type II membrane protein</topology>
    </subcellularLocation>
</comment>
<organism evidence="8 9">
    <name type="scientific">Flexibacter flexilis DSM 6793</name>
    <dbReference type="NCBI Taxonomy" id="927664"/>
    <lineage>
        <taxon>Bacteria</taxon>
        <taxon>Pseudomonadati</taxon>
        <taxon>Bacteroidota</taxon>
        <taxon>Cytophagia</taxon>
        <taxon>Cytophagales</taxon>
        <taxon>Flexibacteraceae</taxon>
        <taxon>Flexibacter</taxon>
    </lineage>
</organism>
<dbReference type="PANTHER" id="PTHR30558">
    <property type="entry name" value="EXBD MEMBRANE COMPONENT OF PMF-DRIVEN MACROMOLECULE IMPORT SYSTEM"/>
    <property type="match status" value="1"/>
</dbReference>
<evidence type="ECO:0000256" key="4">
    <source>
        <dbReference type="ARBA" id="ARBA00022692"/>
    </source>
</evidence>
<protein>
    <submittedName>
        <fullName evidence="8">Biopolymer transport protein ExbD</fullName>
    </submittedName>
</protein>
<name>A0A1I1EA76_9BACT</name>